<accession>A0A8S5SX36</accession>
<protein>
    <submittedName>
        <fullName evidence="1">Uncharacterized protein</fullName>
    </submittedName>
</protein>
<name>A0A8S5SX36_9CAUD</name>
<organism evidence="1">
    <name type="scientific">Siphoviridae sp. ctZHD14</name>
    <dbReference type="NCBI Taxonomy" id="2827891"/>
    <lineage>
        <taxon>Viruses</taxon>
        <taxon>Duplodnaviria</taxon>
        <taxon>Heunggongvirae</taxon>
        <taxon>Uroviricota</taxon>
        <taxon>Caudoviricetes</taxon>
    </lineage>
</organism>
<evidence type="ECO:0000313" key="1">
    <source>
        <dbReference type="EMBL" id="DAF55347.1"/>
    </source>
</evidence>
<dbReference type="EMBL" id="BK032687">
    <property type="protein sequence ID" value="DAF55347.1"/>
    <property type="molecule type" value="Genomic_DNA"/>
</dbReference>
<reference evidence="1" key="1">
    <citation type="journal article" date="2021" name="Proc. Natl. Acad. Sci. U.S.A.">
        <title>A Catalog of Tens of Thousands of Viruses from Human Metagenomes Reveals Hidden Associations with Chronic Diseases.</title>
        <authorList>
            <person name="Tisza M.J."/>
            <person name="Buck C.B."/>
        </authorList>
    </citation>
    <scope>NUCLEOTIDE SEQUENCE</scope>
    <source>
        <strain evidence="1">CtZHD14</strain>
    </source>
</reference>
<sequence length="183" mass="21212">MAIKVNGYQTYKRICPGCGQGIEDDEMLVGATNHGNRTWHDECWNNRHKKAEQEDKEKKLREDILITARKYLGSSANEKLINQQMDRYKSEGKKYQGIKLTLDYWYGTQGGTPGKANGGIGIVDFIYNEAAQKYKEKLDRERAQRLQLADQGKHDNFLNMDRKVPTKIQQPRLPVNEEHFHLD</sequence>
<proteinExistence type="predicted"/>